<gene>
    <name evidence="2" type="ORF">OJ996_08355</name>
</gene>
<keyword evidence="1" id="KW-0812">Transmembrane</keyword>
<evidence type="ECO:0008006" key="4">
    <source>
        <dbReference type="Google" id="ProtNLM"/>
    </source>
</evidence>
<evidence type="ECO:0000313" key="2">
    <source>
        <dbReference type="EMBL" id="MCW1913583.1"/>
    </source>
</evidence>
<dbReference type="RefSeq" id="WP_264513086.1">
    <property type="nucleotide sequence ID" value="NZ_JAPDDR010000004.1"/>
</dbReference>
<sequence>MKTPQETKRQEKIRNVIVIGAIGALILYHVVSRATMGPEIIFAGKVVDQDGQLVSRAKVYYTVKKKAGFYEPEKGWDFTWGADGIFSVGRVKEDGFMSKARSGTEYGVELTIDKIVKPGYRDTDAGKERKFSFTKENYTASSLKDPVIFTVEWTGQK</sequence>
<name>A0ABT3G166_9BACT</name>
<accession>A0ABT3G166</accession>
<dbReference type="EMBL" id="JAPDDR010000004">
    <property type="protein sequence ID" value="MCW1913583.1"/>
    <property type="molecule type" value="Genomic_DNA"/>
</dbReference>
<organism evidence="2 3">
    <name type="scientific">Luteolibacter rhizosphaerae</name>
    <dbReference type="NCBI Taxonomy" id="2989719"/>
    <lineage>
        <taxon>Bacteria</taxon>
        <taxon>Pseudomonadati</taxon>
        <taxon>Verrucomicrobiota</taxon>
        <taxon>Verrucomicrobiia</taxon>
        <taxon>Verrucomicrobiales</taxon>
        <taxon>Verrucomicrobiaceae</taxon>
        <taxon>Luteolibacter</taxon>
    </lineage>
</organism>
<proteinExistence type="predicted"/>
<evidence type="ECO:0000256" key="1">
    <source>
        <dbReference type="SAM" id="Phobius"/>
    </source>
</evidence>
<keyword evidence="1" id="KW-1133">Transmembrane helix</keyword>
<dbReference type="Proteomes" id="UP001165653">
    <property type="component" value="Unassembled WGS sequence"/>
</dbReference>
<feature type="transmembrane region" description="Helical" evidence="1">
    <location>
        <begin position="12"/>
        <end position="31"/>
    </location>
</feature>
<reference evidence="2" key="1">
    <citation type="submission" date="2022-10" db="EMBL/GenBank/DDBJ databases">
        <title>Luteolibacter sp. GHJ8, whole genome shotgun sequencing project.</title>
        <authorList>
            <person name="Zhao G."/>
            <person name="Shen L."/>
        </authorList>
    </citation>
    <scope>NUCLEOTIDE SEQUENCE</scope>
    <source>
        <strain evidence="2">GHJ8</strain>
    </source>
</reference>
<comment type="caution">
    <text evidence="2">The sequence shown here is derived from an EMBL/GenBank/DDBJ whole genome shotgun (WGS) entry which is preliminary data.</text>
</comment>
<evidence type="ECO:0000313" key="3">
    <source>
        <dbReference type="Proteomes" id="UP001165653"/>
    </source>
</evidence>
<keyword evidence="3" id="KW-1185">Reference proteome</keyword>
<protein>
    <recommendedName>
        <fullName evidence="4">Carboxypeptidase regulatory-like domain-containing protein</fullName>
    </recommendedName>
</protein>
<keyword evidence="1" id="KW-0472">Membrane</keyword>